<dbReference type="Gene3D" id="1.10.510.10">
    <property type="entry name" value="Transferase(Phosphotransferase) domain 1"/>
    <property type="match status" value="1"/>
</dbReference>
<name>A0A6C0BEL0_9ZZZZ</name>
<feature type="domain" description="Protein kinase" evidence="2">
    <location>
        <begin position="73"/>
        <end position="381"/>
    </location>
</feature>
<dbReference type="GO" id="GO:0005524">
    <property type="term" value="F:ATP binding"/>
    <property type="evidence" value="ECO:0007669"/>
    <property type="project" value="InterPro"/>
</dbReference>
<dbReference type="InterPro" id="IPR004147">
    <property type="entry name" value="ABC1_dom"/>
</dbReference>
<dbReference type="InterPro" id="IPR011009">
    <property type="entry name" value="Kinase-like_dom_sf"/>
</dbReference>
<dbReference type="Pfam" id="PF03109">
    <property type="entry name" value="ABC1"/>
    <property type="match status" value="1"/>
</dbReference>
<protein>
    <recommendedName>
        <fullName evidence="2">Protein kinase domain-containing protein</fullName>
    </recommendedName>
</protein>
<organism evidence="3">
    <name type="scientific">viral metagenome</name>
    <dbReference type="NCBI Taxonomy" id="1070528"/>
    <lineage>
        <taxon>unclassified sequences</taxon>
        <taxon>metagenomes</taxon>
        <taxon>organismal metagenomes</taxon>
    </lineage>
</organism>
<dbReference type="PROSITE" id="PS50011">
    <property type="entry name" value="PROTEIN_KINASE_DOM"/>
    <property type="match status" value="1"/>
</dbReference>
<dbReference type="InterPro" id="IPR050154">
    <property type="entry name" value="UbiB_kinase"/>
</dbReference>
<proteinExistence type="inferred from homology"/>
<comment type="similarity">
    <text evidence="1">Belongs to the protein kinase superfamily. ADCK protein kinase family.</text>
</comment>
<reference evidence="3" key="1">
    <citation type="journal article" date="2020" name="Nature">
        <title>Giant virus diversity and host interactions through global metagenomics.</title>
        <authorList>
            <person name="Schulz F."/>
            <person name="Roux S."/>
            <person name="Paez-Espino D."/>
            <person name="Jungbluth S."/>
            <person name="Walsh D.A."/>
            <person name="Denef V.J."/>
            <person name="McMahon K.D."/>
            <person name="Konstantinidis K.T."/>
            <person name="Eloe-Fadrosh E.A."/>
            <person name="Kyrpides N.C."/>
            <person name="Woyke T."/>
        </authorList>
    </citation>
    <scope>NUCLEOTIDE SEQUENCE</scope>
    <source>
        <strain evidence="3">GVMAG-M-3300010160-4</strain>
    </source>
</reference>
<dbReference type="AlphaFoldDB" id="A0A6C0BEL0"/>
<dbReference type="PANTHER" id="PTHR10566:SF113">
    <property type="entry name" value="PROTEIN ACTIVITY OF BC1 COMPLEX KINASE 7, CHLOROPLASTIC"/>
    <property type="match status" value="1"/>
</dbReference>
<dbReference type="GO" id="GO:0004672">
    <property type="term" value="F:protein kinase activity"/>
    <property type="evidence" value="ECO:0007669"/>
    <property type="project" value="InterPro"/>
</dbReference>
<dbReference type="EMBL" id="MN739120">
    <property type="protein sequence ID" value="QHS89838.1"/>
    <property type="molecule type" value="Genomic_DNA"/>
</dbReference>
<evidence type="ECO:0000313" key="3">
    <source>
        <dbReference type="EMBL" id="QHS89838.1"/>
    </source>
</evidence>
<accession>A0A6C0BEL0</accession>
<evidence type="ECO:0000256" key="1">
    <source>
        <dbReference type="ARBA" id="ARBA00009670"/>
    </source>
</evidence>
<evidence type="ECO:0000259" key="2">
    <source>
        <dbReference type="PROSITE" id="PS50011"/>
    </source>
</evidence>
<dbReference type="PANTHER" id="PTHR10566">
    <property type="entry name" value="CHAPERONE-ACTIVITY OF BC1 COMPLEX CABC1 -RELATED"/>
    <property type="match status" value="1"/>
</dbReference>
<dbReference type="SUPFAM" id="SSF56112">
    <property type="entry name" value="Protein kinase-like (PK-like)"/>
    <property type="match status" value="1"/>
</dbReference>
<dbReference type="InterPro" id="IPR000719">
    <property type="entry name" value="Prot_kinase_dom"/>
</dbReference>
<sequence length="381" mass="44358">MLVLNNFMNKILARYVIYTKILQWVNFDFLSFLGKDVNSFLRKFTDNAPYTTEDIDYEALERLKTLGKKYNISIGEIPINSGTVSLVFRGTITCDDKDRQIAIKLLRKNIKSKIESCVNNVEWILSFLKYIPIVNTLDLDMIFTDFKGNLIGQTDFVNEAKNIKMFNDKLCKHQKIKTFKFIEELSFENLIVMEFVEGISIFKLNDIDKRSFAESLSVTIFYSQMRKQLFHLDLHPGNILYTPDKKICYLDLGMMLILEVDECNFILDFLDLLIERNNTVETLRKLLRLHKKCIFRDKSPADSFIDNIIVKNPGIFDKKDNLSIVIDTKTLITELNSSGYKISKRINQILFGFLSFINIFVSLGENMYDITIKNIEKYSGN</sequence>